<sequence length="513" mass="55357">MLASVPDQSRLLLNRVTYGATPLDLYYIGMMGPTAWLDAQLAAPIDSDGVSDAALAAATIPIRNAAGETEQRGLTALYAPISDLWPFIAQSNNTEINRVVQETRAAAWIRSATSPFQLREKLVEFWTDHFNVNASTSNQTAVSYAAYIRVIRANALGNFRAMLEGVASSTAMLYYLSNQSSRATTPNENFAREMMELHTLGVSNYYEFTTPPMVNGIAAGYTDLDVVTAAKALSGWTVENGSRAGNRTLPNTGNFVFVSEFHNTETKKILGVTLKQTSDPQSEARQLFDMLASHTGTAQFLASKLAKRFVSDTPPQSVIDAGAATFQARNGQATQIADTLRAILTHPDALQISGVKLKRPFEQIIGVLRVTGAAANPQPAVASALDATGYTQYGWGAPNGLPDTAGYWLTTNTTLRTWNLLQTVLSTTSYGTLGALRAQMSASDLSSGQAALDFWLNRLLGYRPDDTVYQALMSDTNSSAGYGTKTTAAATTQETALRRMVALIAATTNYVYR</sequence>
<dbReference type="Proteomes" id="UP000681075">
    <property type="component" value="Unassembled WGS sequence"/>
</dbReference>
<evidence type="ECO:0000313" key="1">
    <source>
        <dbReference type="EMBL" id="GIL41785.1"/>
    </source>
</evidence>
<accession>A0A8S8XL05</accession>
<evidence type="ECO:0000313" key="2">
    <source>
        <dbReference type="Proteomes" id="UP000681075"/>
    </source>
</evidence>
<evidence type="ECO:0008006" key="3">
    <source>
        <dbReference type="Google" id="ProtNLM"/>
    </source>
</evidence>
<dbReference type="AlphaFoldDB" id="A0A8S8XL05"/>
<comment type="caution">
    <text evidence="1">The sequence shown here is derived from an EMBL/GenBank/DDBJ whole genome shotgun (WGS) entry which is preliminary data.</text>
</comment>
<gene>
    <name evidence="1" type="ORF">TMPK1_40220</name>
</gene>
<name>A0A8S8XL05_9PROT</name>
<keyword evidence="2" id="KW-1185">Reference proteome</keyword>
<proteinExistence type="predicted"/>
<dbReference type="InterPro" id="IPR014917">
    <property type="entry name" value="DUF1800"/>
</dbReference>
<protein>
    <recommendedName>
        <fullName evidence="3">DUF1800 domain-containing protein</fullName>
    </recommendedName>
</protein>
<reference evidence="1" key="1">
    <citation type="submission" date="2021-02" db="EMBL/GenBank/DDBJ databases">
        <title>Genome sequence of Rhodospirillales sp. strain TMPK1 isolated from soil.</title>
        <authorList>
            <person name="Nakai R."/>
            <person name="Kusada H."/>
            <person name="Tamaki H."/>
        </authorList>
    </citation>
    <scope>NUCLEOTIDE SEQUENCE</scope>
    <source>
        <strain evidence="1">TMPK1</strain>
    </source>
</reference>
<organism evidence="1 2">
    <name type="scientific">Roseiterribacter gracilis</name>
    <dbReference type="NCBI Taxonomy" id="2812848"/>
    <lineage>
        <taxon>Bacteria</taxon>
        <taxon>Pseudomonadati</taxon>
        <taxon>Pseudomonadota</taxon>
        <taxon>Alphaproteobacteria</taxon>
        <taxon>Rhodospirillales</taxon>
        <taxon>Roseiterribacteraceae</taxon>
        <taxon>Roseiterribacter</taxon>
    </lineage>
</organism>
<dbReference type="EMBL" id="BOPV01000001">
    <property type="protein sequence ID" value="GIL41785.1"/>
    <property type="molecule type" value="Genomic_DNA"/>
</dbReference>
<dbReference type="Pfam" id="PF08811">
    <property type="entry name" value="DUF1800"/>
    <property type="match status" value="1"/>
</dbReference>